<comment type="caution">
    <text evidence="2">The sequence shown here is derived from an EMBL/GenBank/DDBJ whole genome shotgun (WGS) entry which is preliminary data.</text>
</comment>
<dbReference type="EMBL" id="ASPP01023882">
    <property type="protein sequence ID" value="ETO09834.1"/>
    <property type="molecule type" value="Genomic_DNA"/>
</dbReference>
<proteinExistence type="predicted"/>
<feature type="region of interest" description="Disordered" evidence="1">
    <location>
        <begin position="109"/>
        <end position="133"/>
    </location>
</feature>
<reference evidence="2 3" key="1">
    <citation type="journal article" date="2013" name="Curr. Biol.">
        <title>The Genome of the Foraminiferan Reticulomyxa filosa.</title>
        <authorList>
            <person name="Glockner G."/>
            <person name="Hulsmann N."/>
            <person name="Schleicher M."/>
            <person name="Noegel A.A."/>
            <person name="Eichinger L."/>
            <person name="Gallinger C."/>
            <person name="Pawlowski J."/>
            <person name="Sierra R."/>
            <person name="Euteneuer U."/>
            <person name="Pillet L."/>
            <person name="Moustafa A."/>
            <person name="Platzer M."/>
            <person name="Groth M."/>
            <person name="Szafranski K."/>
            <person name="Schliwa M."/>
        </authorList>
    </citation>
    <scope>NUCLEOTIDE SEQUENCE [LARGE SCALE GENOMIC DNA]</scope>
</reference>
<evidence type="ECO:0000256" key="1">
    <source>
        <dbReference type="SAM" id="MobiDB-lite"/>
    </source>
</evidence>
<dbReference type="AlphaFoldDB" id="X6M7C6"/>
<evidence type="ECO:0000313" key="3">
    <source>
        <dbReference type="Proteomes" id="UP000023152"/>
    </source>
</evidence>
<protein>
    <submittedName>
        <fullName evidence="2">Uncharacterized protein</fullName>
    </submittedName>
</protein>
<name>X6M7C6_RETFI</name>
<sequence>MFILGKESSYDKKSKMEWFEVSFFKLSFYCFAITKNKNKVKCNGGMQDDHSGQNTIHEEERKFAKEIKTLIRLFGDSINKGELQQKIEHHNGNIELVIKDLVQQSIEQEKQEQGNAVNETNANNKSIQKETEETEIGEIKPGINLQGYCTNETCLAAKEKLPVWVNIGFGEITFISEKKKLDCPDCKKTTVVSIIKAMFYNCEYSICTNDNNNGNIIPIKDNNYQNNMQKV</sequence>
<keyword evidence="3" id="KW-1185">Reference proteome</keyword>
<feature type="compositionally biased region" description="Polar residues" evidence="1">
    <location>
        <begin position="113"/>
        <end position="126"/>
    </location>
</feature>
<organism evidence="2 3">
    <name type="scientific">Reticulomyxa filosa</name>
    <dbReference type="NCBI Taxonomy" id="46433"/>
    <lineage>
        <taxon>Eukaryota</taxon>
        <taxon>Sar</taxon>
        <taxon>Rhizaria</taxon>
        <taxon>Retaria</taxon>
        <taxon>Foraminifera</taxon>
        <taxon>Monothalamids</taxon>
        <taxon>Reticulomyxidae</taxon>
        <taxon>Reticulomyxa</taxon>
    </lineage>
</organism>
<gene>
    <name evidence="2" type="ORF">RFI_27544</name>
</gene>
<accession>X6M7C6</accession>
<evidence type="ECO:0000313" key="2">
    <source>
        <dbReference type="EMBL" id="ETO09834.1"/>
    </source>
</evidence>
<dbReference type="Proteomes" id="UP000023152">
    <property type="component" value="Unassembled WGS sequence"/>
</dbReference>